<dbReference type="AlphaFoldDB" id="A0A2S5T3N5"/>
<gene>
    <name evidence="1" type="ORF">C1702_11175</name>
</gene>
<keyword evidence="2" id="KW-1185">Reference proteome</keyword>
<comment type="caution">
    <text evidence="1">The sequence shown here is derived from an EMBL/GenBank/DDBJ whole genome shotgun (WGS) entry which is preliminary data.</text>
</comment>
<dbReference type="Proteomes" id="UP000239406">
    <property type="component" value="Unassembled WGS sequence"/>
</dbReference>
<dbReference type="EMBL" id="PSNY01000011">
    <property type="protein sequence ID" value="PPE69497.1"/>
    <property type="molecule type" value="Genomic_DNA"/>
</dbReference>
<organism evidence="1 2">
    <name type="scientific">Caldimonas thermodepolymerans</name>
    <dbReference type="NCBI Taxonomy" id="215580"/>
    <lineage>
        <taxon>Bacteria</taxon>
        <taxon>Pseudomonadati</taxon>
        <taxon>Pseudomonadota</taxon>
        <taxon>Betaproteobacteria</taxon>
        <taxon>Burkholderiales</taxon>
        <taxon>Sphaerotilaceae</taxon>
        <taxon>Caldimonas</taxon>
    </lineage>
</organism>
<proteinExistence type="predicted"/>
<sequence length="84" mass="8526">MRPLVSGPATLAVHAVGEGVSAFVELTISPPSRLEDGTARWVPAAGFGEEGVISGSAVLDIVPSNITAVRVTAEGGNVIVEMLQ</sequence>
<evidence type="ECO:0000313" key="2">
    <source>
        <dbReference type="Proteomes" id="UP000239406"/>
    </source>
</evidence>
<protein>
    <submittedName>
        <fullName evidence="1">Uncharacterized protein</fullName>
    </submittedName>
</protein>
<name>A0A2S5T3N5_9BURK</name>
<accession>A0A2S5T3N5</accession>
<evidence type="ECO:0000313" key="1">
    <source>
        <dbReference type="EMBL" id="PPE69497.1"/>
    </source>
</evidence>
<reference evidence="1 2" key="1">
    <citation type="submission" date="2018-02" db="EMBL/GenBank/DDBJ databases">
        <title>Reclassifiation of [Polyangium] brachysporum DSM 7029 as Guopingzhaonella breviflexa gen. nov., sp. nov., a member of the family Comamonadaceae.</title>
        <authorList>
            <person name="Tang B."/>
        </authorList>
    </citation>
    <scope>NUCLEOTIDE SEQUENCE [LARGE SCALE GENOMIC DNA]</scope>
    <source>
        <strain evidence="1 2">DSM 15344</strain>
    </source>
</reference>